<dbReference type="InterPro" id="IPR036691">
    <property type="entry name" value="Endo/exonu/phosph_ase_sf"/>
</dbReference>
<protein>
    <recommendedName>
        <fullName evidence="3">Endonuclease/exonuclease/phosphatase domain-containing protein</fullName>
    </recommendedName>
</protein>
<reference evidence="1 2" key="1">
    <citation type="journal article" date="2023" name="Insect Mol. Biol.">
        <title>Genome sequencing provides insights into the evolution of gene families encoding plant cell wall-degrading enzymes in longhorned beetles.</title>
        <authorList>
            <person name="Shin N.R."/>
            <person name="Okamura Y."/>
            <person name="Kirsch R."/>
            <person name="Pauchet Y."/>
        </authorList>
    </citation>
    <scope>NUCLEOTIDE SEQUENCE [LARGE SCALE GENOMIC DNA]</scope>
    <source>
        <strain evidence="1">EAD_L_NR</strain>
    </source>
</reference>
<accession>A0AAV8VAC6</accession>
<keyword evidence="2" id="KW-1185">Reference proteome</keyword>
<sequence length="66" mass="7876">MPESLRVTLWNIDSFTARKHELQEFLPRLEIDVVALQETRLAENMRTLRSRDTWFTGKIEIGEEEE</sequence>
<evidence type="ECO:0008006" key="3">
    <source>
        <dbReference type="Google" id="ProtNLM"/>
    </source>
</evidence>
<dbReference type="Proteomes" id="UP001159042">
    <property type="component" value="Unassembled WGS sequence"/>
</dbReference>
<proteinExistence type="predicted"/>
<dbReference type="Gene3D" id="3.60.10.10">
    <property type="entry name" value="Endonuclease/exonuclease/phosphatase"/>
    <property type="match status" value="1"/>
</dbReference>
<dbReference type="EMBL" id="JANEYG010000218">
    <property type="protein sequence ID" value="KAJ8911074.1"/>
    <property type="molecule type" value="Genomic_DNA"/>
</dbReference>
<dbReference type="SUPFAM" id="SSF56219">
    <property type="entry name" value="DNase I-like"/>
    <property type="match status" value="1"/>
</dbReference>
<gene>
    <name evidence="1" type="ORF">NQ315_015245</name>
</gene>
<dbReference type="AlphaFoldDB" id="A0AAV8VAC6"/>
<organism evidence="1 2">
    <name type="scientific">Exocentrus adspersus</name>
    <dbReference type="NCBI Taxonomy" id="1586481"/>
    <lineage>
        <taxon>Eukaryota</taxon>
        <taxon>Metazoa</taxon>
        <taxon>Ecdysozoa</taxon>
        <taxon>Arthropoda</taxon>
        <taxon>Hexapoda</taxon>
        <taxon>Insecta</taxon>
        <taxon>Pterygota</taxon>
        <taxon>Neoptera</taxon>
        <taxon>Endopterygota</taxon>
        <taxon>Coleoptera</taxon>
        <taxon>Polyphaga</taxon>
        <taxon>Cucujiformia</taxon>
        <taxon>Chrysomeloidea</taxon>
        <taxon>Cerambycidae</taxon>
        <taxon>Lamiinae</taxon>
        <taxon>Acanthocinini</taxon>
        <taxon>Exocentrus</taxon>
    </lineage>
</organism>
<comment type="caution">
    <text evidence="1">The sequence shown here is derived from an EMBL/GenBank/DDBJ whole genome shotgun (WGS) entry which is preliminary data.</text>
</comment>
<evidence type="ECO:0000313" key="1">
    <source>
        <dbReference type="EMBL" id="KAJ8911074.1"/>
    </source>
</evidence>
<evidence type="ECO:0000313" key="2">
    <source>
        <dbReference type="Proteomes" id="UP001159042"/>
    </source>
</evidence>
<name>A0AAV8VAC6_9CUCU</name>